<evidence type="ECO:0000313" key="2">
    <source>
        <dbReference type="EMBL" id="OYQ51450.1"/>
    </source>
</evidence>
<protein>
    <submittedName>
        <fullName evidence="2">Uncharacterized protein</fullName>
    </submittedName>
</protein>
<evidence type="ECO:0000313" key="3">
    <source>
        <dbReference type="Proteomes" id="UP000216035"/>
    </source>
</evidence>
<gene>
    <name evidence="2" type="ORF">CHX27_00330</name>
</gene>
<comment type="caution">
    <text evidence="2">The sequence shown here is derived from an EMBL/GenBank/DDBJ whole genome shotgun (WGS) entry which is preliminary data.</text>
</comment>
<evidence type="ECO:0000256" key="1">
    <source>
        <dbReference type="SAM" id="Phobius"/>
    </source>
</evidence>
<feature type="transmembrane region" description="Helical" evidence="1">
    <location>
        <begin position="76"/>
        <end position="96"/>
    </location>
</feature>
<dbReference type="OrthoDB" id="670562at2"/>
<name>A0A256AE56_9FLAO</name>
<keyword evidence="1" id="KW-1133">Transmembrane helix</keyword>
<sequence>MEVHLKIIGLLFIALAWVHIIFPKYFNWKEDLKPLSLINRQMMIVHTFFIALVVFLIGLLCVVASKELINTKLGHIICLGLGVFWTCRLFIQFFVYSSALWKGKTFETAVHVVFSVLWAYSSIIFLVVALG</sequence>
<feature type="transmembrane region" description="Helical" evidence="1">
    <location>
        <begin position="43"/>
        <end position="64"/>
    </location>
</feature>
<organism evidence="2 3">
    <name type="scientific">Flavobacterium aurantiibacter</name>
    <dbReference type="NCBI Taxonomy" id="2023067"/>
    <lineage>
        <taxon>Bacteria</taxon>
        <taxon>Pseudomonadati</taxon>
        <taxon>Bacteroidota</taxon>
        <taxon>Flavobacteriia</taxon>
        <taxon>Flavobacteriales</taxon>
        <taxon>Flavobacteriaceae</taxon>
        <taxon>Flavobacterium</taxon>
    </lineage>
</organism>
<dbReference type="RefSeq" id="WP_094484803.1">
    <property type="nucleotide sequence ID" value="NZ_NOXX01000036.1"/>
</dbReference>
<reference evidence="2 3" key="1">
    <citation type="submission" date="2017-07" db="EMBL/GenBank/DDBJ databases">
        <title>Flavobacterium cyanobacteriorum sp. nov., isolated from cyanobacterial aggregates in a eutrophic lake.</title>
        <authorList>
            <person name="Cai H."/>
        </authorList>
    </citation>
    <scope>NUCLEOTIDE SEQUENCE [LARGE SCALE GENOMIC DNA]</scope>
    <source>
        <strain evidence="2 3">TH167</strain>
    </source>
</reference>
<accession>A0A256AE56</accession>
<proteinExistence type="predicted"/>
<feature type="transmembrane region" description="Helical" evidence="1">
    <location>
        <begin position="108"/>
        <end position="130"/>
    </location>
</feature>
<keyword evidence="1" id="KW-0472">Membrane</keyword>
<keyword evidence="1" id="KW-0812">Transmembrane</keyword>
<dbReference type="EMBL" id="NOXX01000036">
    <property type="protein sequence ID" value="OYQ51450.1"/>
    <property type="molecule type" value="Genomic_DNA"/>
</dbReference>
<keyword evidence="3" id="KW-1185">Reference proteome</keyword>
<dbReference type="Proteomes" id="UP000216035">
    <property type="component" value="Unassembled WGS sequence"/>
</dbReference>
<dbReference type="AlphaFoldDB" id="A0A256AE56"/>
<feature type="transmembrane region" description="Helical" evidence="1">
    <location>
        <begin position="7"/>
        <end position="23"/>
    </location>
</feature>